<dbReference type="GO" id="GO:0009074">
    <property type="term" value="P:aromatic amino acid family catabolic process"/>
    <property type="evidence" value="ECO:0007669"/>
    <property type="project" value="TreeGrafter"/>
</dbReference>
<keyword evidence="5" id="KW-0663">Pyridoxal phosphate</keyword>
<dbReference type="GeneID" id="19986338"/>
<name>V9D5D4_9EURO</name>
<evidence type="ECO:0000256" key="4">
    <source>
        <dbReference type="ARBA" id="ARBA00022679"/>
    </source>
</evidence>
<dbReference type="AlphaFoldDB" id="V9D5D4"/>
<evidence type="ECO:0000256" key="2">
    <source>
        <dbReference type="ARBA" id="ARBA00007441"/>
    </source>
</evidence>
<dbReference type="RefSeq" id="XP_008730379.1">
    <property type="nucleotide sequence ID" value="XM_008732157.1"/>
</dbReference>
<dbReference type="CDD" id="cd00609">
    <property type="entry name" value="AAT_like"/>
    <property type="match status" value="1"/>
</dbReference>
<organism evidence="7 8">
    <name type="scientific">Cladophialophora carrionii CBS 160.54</name>
    <dbReference type="NCBI Taxonomy" id="1279043"/>
    <lineage>
        <taxon>Eukaryota</taxon>
        <taxon>Fungi</taxon>
        <taxon>Dikarya</taxon>
        <taxon>Ascomycota</taxon>
        <taxon>Pezizomycotina</taxon>
        <taxon>Eurotiomycetes</taxon>
        <taxon>Chaetothyriomycetidae</taxon>
        <taxon>Chaetothyriales</taxon>
        <taxon>Herpotrichiellaceae</taxon>
        <taxon>Cladophialophora</taxon>
    </lineage>
</organism>
<dbReference type="EMBL" id="KB822707">
    <property type="protein sequence ID" value="ETI21498.1"/>
    <property type="molecule type" value="Genomic_DNA"/>
</dbReference>
<dbReference type="InterPro" id="IPR050859">
    <property type="entry name" value="Class-I_PLP-dep_aminotransf"/>
</dbReference>
<keyword evidence="3" id="KW-0032">Aminotransferase</keyword>
<proteinExistence type="inferred from homology"/>
<dbReference type="GO" id="GO:0008793">
    <property type="term" value="F:aromatic-amino-acid transaminase activity"/>
    <property type="evidence" value="ECO:0007669"/>
    <property type="project" value="TreeGrafter"/>
</dbReference>
<evidence type="ECO:0000313" key="8">
    <source>
        <dbReference type="Proteomes" id="UP000030678"/>
    </source>
</evidence>
<evidence type="ECO:0000256" key="5">
    <source>
        <dbReference type="ARBA" id="ARBA00022898"/>
    </source>
</evidence>
<dbReference type="HOGENOM" id="CLU_017584_0_5_1"/>
<reference evidence="7 8" key="1">
    <citation type="submission" date="2013-03" db="EMBL/GenBank/DDBJ databases">
        <title>The Genome Sequence of Cladophialophora carrionii CBS 160.54.</title>
        <authorList>
            <consortium name="The Broad Institute Genomics Platform"/>
            <person name="Cuomo C."/>
            <person name="de Hoog S."/>
            <person name="Gorbushina A."/>
            <person name="Walker B."/>
            <person name="Young S.K."/>
            <person name="Zeng Q."/>
            <person name="Gargeya S."/>
            <person name="Fitzgerald M."/>
            <person name="Haas B."/>
            <person name="Abouelleil A."/>
            <person name="Allen A.W."/>
            <person name="Alvarado L."/>
            <person name="Arachchi H.M."/>
            <person name="Berlin A.M."/>
            <person name="Chapman S.B."/>
            <person name="Gainer-Dewar J."/>
            <person name="Goldberg J."/>
            <person name="Griggs A."/>
            <person name="Gujja S."/>
            <person name="Hansen M."/>
            <person name="Howarth C."/>
            <person name="Imamovic A."/>
            <person name="Ireland A."/>
            <person name="Larimer J."/>
            <person name="McCowan C."/>
            <person name="Murphy C."/>
            <person name="Pearson M."/>
            <person name="Poon T.W."/>
            <person name="Priest M."/>
            <person name="Roberts A."/>
            <person name="Saif S."/>
            <person name="Shea T."/>
            <person name="Sisk P."/>
            <person name="Sykes S."/>
            <person name="Wortman J."/>
            <person name="Nusbaum C."/>
            <person name="Birren B."/>
        </authorList>
    </citation>
    <scope>NUCLEOTIDE SEQUENCE [LARGE SCALE GENOMIC DNA]</scope>
    <source>
        <strain evidence="7 8">CBS 160.54</strain>
    </source>
</reference>
<evidence type="ECO:0000259" key="6">
    <source>
        <dbReference type="Pfam" id="PF00155"/>
    </source>
</evidence>
<dbReference type="GO" id="GO:0019878">
    <property type="term" value="P:lysine biosynthetic process via aminoadipic acid"/>
    <property type="evidence" value="ECO:0007669"/>
    <property type="project" value="TreeGrafter"/>
</dbReference>
<accession>V9D5D4</accession>
<dbReference type="OrthoDB" id="691673at2759"/>
<dbReference type="InterPro" id="IPR015424">
    <property type="entry name" value="PyrdxlP-dep_Trfase"/>
</dbReference>
<dbReference type="PANTHER" id="PTHR42790">
    <property type="entry name" value="AMINOTRANSFERASE"/>
    <property type="match status" value="1"/>
</dbReference>
<comment type="cofactor">
    <cofactor evidence="1">
        <name>pyridoxal 5'-phosphate</name>
        <dbReference type="ChEBI" id="CHEBI:597326"/>
    </cofactor>
</comment>
<comment type="similarity">
    <text evidence="2">Belongs to the class-I pyridoxal-phosphate-dependent aminotransferase family.</text>
</comment>
<dbReference type="Proteomes" id="UP000030678">
    <property type="component" value="Unassembled WGS sequence"/>
</dbReference>
<dbReference type="GO" id="GO:0030170">
    <property type="term" value="F:pyridoxal phosphate binding"/>
    <property type="evidence" value="ECO:0007669"/>
    <property type="project" value="InterPro"/>
</dbReference>
<feature type="domain" description="Aminotransferase class I/classII large" evidence="6">
    <location>
        <begin position="192"/>
        <end position="539"/>
    </location>
</feature>
<protein>
    <recommendedName>
        <fullName evidence="6">Aminotransferase class I/classII large domain-containing protein</fullName>
    </recommendedName>
</protein>
<evidence type="ECO:0000256" key="1">
    <source>
        <dbReference type="ARBA" id="ARBA00001933"/>
    </source>
</evidence>
<dbReference type="PANTHER" id="PTHR42790:SF21">
    <property type="entry name" value="AROMATIC_AMINOADIPATE AMINOTRANSFERASE 1"/>
    <property type="match status" value="1"/>
</dbReference>
<dbReference type="GO" id="GO:0006571">
    <property type="term" value="P:tyrosine biosynthetic process"/>
    <property type="evidence" value="ECO:0007669"/>
    <property type="project" value="TreeGrafter"/>
</dbReference>
<dbReference type="Pfam" id="PF00155">
    <property type="entry name" value="Aminotran_1_2"/>
    <property type="match status" value="1"/>
</dbReference>
<dbReference type="GO" id="GO:0047536">
    <property type="term" value="F:2-aminoadipate transaminase activity"/>
    <property type="evidence" value="ECO:0007669"/>
    <property type="project" value="TreeGrafter"/>
</dbReference>
<sequence length="555" mass="60329">MHSTNGASGERLTCSTSGADGFVQGNIPDHEGPLGLHDIGTLQRTLAPVTTADLFKPDCYSKRPKSGLDISRFLSREGSVRQPSSLKASASGFGKGMISLGTGRPSPETYPFESMQFVYSLPNSILRPGLATNGNGSRQTYSPTSVNKRDPSASIDLAIALSYGYSLGSEQLIQYLTTHVSYLHSPPYSDWEICLTGGNTMALETTFRNFADPGDFVLVEEYTYSGTIEAAGPLGLTLVHVAMDSDGINPKSLDEILSTWEQLHPGTRRPKLLYIIPTGHNPTGITQPRRRRQDVLEVAERHDILIVEDDPYHYLQFPQPGGESDYLSIPSYLSLSRTGRVIRLDSTSKILAPGLRLGWLTAPKAIVETFQAAHDLGFVQSSGVSQLVMSKLVSETWGHDGFLRWLKGLAGYYRAKSTVMLQALERELGTGILGDVCSWNEISAGMFIWLKIDCTRLPEMSQTATHAEARQRALLEIEDRIHTEAINQGVLPCKGSYFRASAPSCGGTSSNGAQSSASVFLRLTFASSAEEELVTAVGRLGTALRKIFNAESLVV</sequence>
<keyword evidence="4" id="KW-0808">Transferase</keyword>
<dbReference type="SUPFAM" id="SSF53383">
    <property type="entry name" value="PLP-dependent transferases"/>
    <property type="match status" value="1"/>
</dbReference>
<evidence type="ECO:0000313" key="7">
    <source>
        <dbReference type="EMBL" id="ETI21498.1"/>
    </source>
</evidence>
<dbReference type="Gene3D" id="3.40.640.10">
    <property type="entry name" value="Type I PLP-dependent aspartate aminotransferase-like (Major domain)"/>
    <property type="match status" value="1"/>
</dbReference>
<evidence type="ECO:0000256" key="3">
    <source>
        <dbReference type="ARBA" id="ARBA00022576"/>
    </source>
</evidence>
<dbReference type="InterPro" id="IPR004839">
    <property type="entry name" value="Aminotransferase_I/II_large"/>
</dbReference>
<dbReference type="VEuPathDB" id="FungiDB:G647_07845"/>
<dbReference type="InterPro" id="IPR015421">
    <property type="entry name" value="PyrdxlP-dep_Trfase_major"/>
</dbReference>
<gene>
    <name evidence="7" type="ORF">G647_07845</name>
</gene>